<keyword evidence="2" id="KW-0732">Signal</keyword>
<evidence type="ECO:0000256" key="1">
    <source>
        <dbReference type="ARBA" id="ARBA00010062"/>
    </source>
</evidence>
<dbReference type="SUPFAM" id="SSF53822">
    <property type="entry name" value="Periplasmic binding protein-like I"/>
    <property type="match status" value="1"/>
</dbReference>
<dbReference type="Gene3D" id="3.40.50.2300">
    <property type="match status" value="2"/>
</dbReference>
<evidence type="ECO:0000313" key="5">
    <source>
        <dbReference type="Proteomes" id="UP000006793"/>
    </source>
</evidence>
<evidence type="ECO:0000313" key="4">
    <source>
        <dbReference type="EMBL" id="AEH44972.1"/>
    </source>
</evidence>
<dbReference type="Pfam" id="PF13458">
    <property type="entry name" value="Peripla_BP_6"/>
    <property type="match status" value="1"/>
</dbReference>
<keyword evidence="4" id="KW-0675">Receptor</keyword>
<proteinExistence type="inferred from homology"/>
<feature type="domain" description="Leucine-binding protein" evidence="3">
    <location>
        <begin position="31"/>
        <end position="375"/>
    </location>
</feature>
<dbReference type="AlphaFoldDB" id="F8AE03"/>
<sequence>MRLVFLLIIFLFNFNIVWGGQDSLRPSSTIIKLGTSLPLSGHAAYLGQEVLSGMQAYLKAINEKGGINGYKIVLKVYDDRYSPPLMIGNVKTLVEKDNVLALISLVGTPTTLTVVKYCEEKGIPLLFPVTGAIELRKPIKRTIFNLRPSYWNECRVAVDFLVKKGFRRFAIVYQHDAYGLNGLEGIRRRLFRYELEPIICIPYFRGQAMVSQIIEKLIKAHPDVVCFIGTSDIGISLIKRYVKLSSKIPVFYGVSFVGIKNMVENLSNTPVTLYMTSVFPYYIKEENKAIREYKNLMLRYSKQKYFSALSFEGFLNMKLLVMVLKNLEKNPSREAIIKALENIQNFDIGLEEKVSFGPNDHQGLKKVFLIKIKNGKIKQISTKN</sequence>
<organism evidence="4 5">
    <name type="scientific">Thermodesulfatator indicus (strain DSM 15286 / JCM 11887 / CIR29812)</name>
    <dbReference type="NCBI Taxonomy" id="667014"/>
    <lineage>
        <taxon>Bacteria</taxon>
        <taxon>Pseudomonadati</taxon>
        <taxon>Thermodesulfobacteriota</taxon>
        <taxon>Thermodesulfobacteria</taxon>
        <taxon>Thermodesulfobacteriales</taxon>
        <taxon>Thermodesulfatatoraceae</taxon>
        <taxon>Thermodesulfatator</taxon>
    </lineage>
</organism>
<comment type="similarity">
    <text evidence="1">Belongs to the leucine-binding protein family.</text>
</comment>
<dbReference type="OrthoDB" id="9777352at2"/>
<dbReference type="CDD" id="cd19978">
    <property type="entry name" value="PBP1_ABC_ligand_binding-like"/>
    <property type="match status" value="1"/>
</dbReference>
<dbReference type="Proteomes" id="UP000006793">
    <property type="component" value="Chromosome"/>
</dbReference>
<dbReference type="KEGG" id="tid:Thein_1101"/>
<dbReference type="HOGENOM" id="CLU_027128_7_0_0"/>
<protein>
    <submittedName>
        <fullName evidence="4">Extracellular ligand-binding receptor</fullName>
    </submittedName>
</protein>
<evidence type="ECO:0000256" key="2">
    <source>
        <dbReference type="ARBA" id="ARBA00022729"/>
    </source>
</evidence>
<dbReference type="PaxDb" id="667014-Thein_1101"/>
<dbReference type="PANTHER" id="PTHR47235">
    <property type="entry name" value="BLR6548 PROTEIN"/>
    <property type="match status" value="1"/>
</dbReference>
<dbReference type="eggNOG" id="COG0683">
    <property type="taxonomic scope" value="Bacteria"/>
</dbReference>
<dbReference type="InterPro" id="IPR028081">
    <property type="entry name" value="Leu-bd"/>
</dbReference>
<dbReference type="InterPro" id="IPR028082">
    <property type="entry name" value="Peripla_BP_I"/>
</dbReference>
<name>F8AE03_THEID</name>
<dbReference type="InParanoid" id="F8AE03"/>
<reference evidence="5" key="1">
    <citation type="submission" date="2011-04" db="EMBL/GenBank/DDBJ databases">
        <title>The complete genome of Thermodesulfatator indicus DSM 15286.</title>
        <authorList>
            <person name="Lucas S."/>
            <person name="Copeland A."/>
            <person name="Lapidus A."/>
            <person name="Bruce D."/>
            <person name="Goodwin L."/>
            <person name="Pitluck S."/>
            <person name="Peters L."/>
            <person name="Kyrpides N."/>
            <person name="Mavromatis K."/>
            <person name="Pagani I."/>
            <person name="Ivanova N."/>
            <person name="Saunders L."/>
            <person name="Detter J.C."/>
            <person name="Tapia R."/>
            <person name="Han C."/>
            <person name="Land M."/>
            <person name="Hauser L."/>
            <person name="Markowitz V."/>
            <person name="Cheng J.-F."/>
            <person name="Hugenholtz P."/>
            <person name="Woyke T."/>
            <person name="Wu D."/>
            <person name="Spring S."/>
            <person name="Schroeder M."/>
            <person name="Brambilla E."/>
            <person name="Klenk H.-P."/>
            <person name="Eisen J.A."/>
        </authorList>
    </citation>
    <scope>NUCLEOTIDE SEQUENCE [LARGE SCALE GENOMIC DNA]</scope>
    <source>
        <strain evidence="5">DSM 15286 / JCM 11887 / CIR29812</strain>
    </source>
</reference>
<evidence type="ECO:0000259" key="3">
    <source>
        <dbReference type="Pfam" id="PF13458"/>
    </source>
</evidence>
<keyword evidence="5" id="KW-1185">Reference proteome</keyword>
<dbReference type="STRING" id="667014.Thein_1101"/>
<gene>
    <name evidence="4" type="ordered locus">Thein_1101</name>
</gene>
<dbReference type="PANTHER" id="PTHR47235:SF1">
    <property type="entry name" value="BLR6548 PROTEIN"/>
    <property type="match status" value="1"/>
</dbReference>
<dbReference type="EMBL" id="CP002683">
    <property type="protein sequence ID" value="AEH44972.1"/>
    <property type="molecule type" value="Genomic_DNA"/>
</dbReference>
<accession>F8AE03</accession>
<dbReference type="RefSeq" id="WP_013907714.1">
    <property type="nucleotide sequence ID" value="NC_015681.1"/>
</dbReference>
<reference evidence="4 5" key="2">
    <citation type="journal article" date="2012" name="Stand. Genomic Sci.">
        <title>Complete genome sequence of the thermophilic sulfate-reducing ocean bacterium Thermodesulfatator indicus type strain (CIR29812(T)).</title>
        <authorList>
            <person name="Anderson I."/>
            <person name="Saunders E."/>
            <person name="Lapidus A."/>
            <person name="Nolan M."/>
            <person name="Lucas S."/>
            <person name="Tice H."/>
            <person name="Del Rio T.G."/>
            <person name="Cheng J.F."/>
            <person name="Han C."/>
            <person name="Tapia R."/>
            <person name="Goodwin L.A."/>
            <person name="Pitluck S."/>
            <person name="Liolios K."/>
            <person name="Mavromatis K."/>
            <person name="Pagani I."/>
            <person name="Ivanova N."/>
            <person name="Mikhailova N."/>
            <person name="Pati A."/>
            <person name="Chen A."/>
            <person name="Palaniappan K."/>
            <person name="Land M."/>
            <person name="Hauser L."/>
            <person name="Jeffries C.D."/>
            <person name="Chang Y.J."/>
            <person name="Brambilla E.M."/>
            <person name="Rohde M."/>
            <person name="Spring S."/>
            <person name="Goker M."/>
            <person name="Detter J.C."/>
            <person name="Woyke T."/>
            <person name="Bristow J."/>
            <person name="Eisen J.A."/>
            <person name="Markowitz V."/>
            <person name="Hugenholtz P."/>
            <person name="Kyrpides N.C."/>
            <person name="Klenk H.P."/>
        </authorList>
    </citation>
    <scope>NUCLEOTIDE SEQUENCE [LARGE SCALE GENOMIC DNA]</scope>
    <source>
        <strain evidence="5">DSM 15286 / JCM 11887 / CIR29812</strain>
    </source>
</reference>